<name>A0A5N8WND7_9ACTN</name>
<dbReference type="Gene3D" id="1.10.287.1060">
    <property type="entry name" value="ESAT-6-like"/>
    <property type="match status" value="1"/>
</dbReference>
<dbReference type="Proteomes" id="UP000373149">
    <property type="component" value="Unassembled WGS sequence"/>
</dbReference>
<sequence length="121" mass="12791">MTGETGETHMSSPTGYGVRTEEVGGSAGKLDKAADELDAIKSTIPQEQCSSPDAFGGEEAAPAYDAFAGAWQREATVLRDALREISRKLNTTTRNYGAAEQGAEESLRRAAPSYAGLSDFN</sequence>
<organism evidence="2 3">
    <name type="scientific">Streptomyces acidicola</name>
    <dbReference type="NCBI Taxonomy" id="2596892"/>
    <lineage>
        <taxon>Bacteria</taxon>
        <taxon>Bacillati</taxon>
        <taxon>Actinomycetota</taxon>
        <taxon>Actinomycetes</taxon>
        <taxon>Kitasatosporales</taxon>
        <taxon>Streptomycetaceae</taxon>
        <taxon>Streptomyces</taxon>
    </lineage>
</organism>
<protein>
    <recommendedName>
        <fullName evidence="4">Excreted virulence factor EspC (Type VII ESX diderm)</fullName>
    </recommendedName>
</protein>
<evidence type="ECO:0000313" key="2">
    <source>
        <dbReference type="EMBL" id="MPY47755.1"/>
    </source>
</evidence>
<dbReference type="SUPFAM" id="SSF140453">
    <property type="entry name" value="EsxAB dimer-like"/>
    <property type="match status" value="1"/>
</dbReference>
<dbReference type="AlphaFoldDB" id="A0A5N8WND7"/>
<evidence type="ECO:0008006" key="4">
    <source>
        <dbReference type="Google" id="ProtNLM"/>
    </source>
</evidence>
<comment type="caution">
    <text evidence="2">The sequence shown here is derived from an EMBL/GenBank/DDBJ whole genome shotgun (WGS) entry which is preliminary data.</text>
</comment>
<keyword evidence="3" id="KW-1185">Reference proteome</keyword>
<dbReference type="InterPro" id="IPR010310">
    <property type="entry name" value="T7SS_ESAT-6-like"/>
</dbReference>
<feature type="region of interest" description="Disordered" evidence="1">
    <location>
        <begin position="94"/>
        <end position="121"/>
    </location>
</feature>
<feature type="region of interest" description="Disordered" evidence="1">
    <location>
        <begin position="1"/>
        <end position="31"/>
    </location>
</feature>
<gene>
    <name evidence="2" type="ORF">FPZ41_03765</name>
</gene>
<evidence type="ECO:0000313" key="3">
    <source>
        <dbReference type="Proteomes" id="UP000373149"/>
    </source>
</evidence>
<dbReference type="EMBL" id="VMNX01000005">
    <property type="protein sequence ID" value="MPY47755.1"/>
    <property type="molecule type" value="Genomic_DNA"/>
</dbReference>
<evidence type="ECO:0000256" key="1">
    <source>
        <dbReference type="SAM" id="MobiDB-lite"/>
    </source>
</evidence>
<dbReference type="Pfam" id="PF06013">
    <property type="entry name" value="WXG100"/>
    <property type="match status" value="1"/>
</dbReference>
<proteinExistence type="predicted"/>
<reference evidence="2 3" key="1">
    <citation type="submission" date="2019-09" db="EMBL/GenBank/DDBJ databases">
        <authorList>
            <person name="Duangmal K."/>
            <person name="Teo W.F.A."/>
            <person name="Lipun K."/>
        </authorList>
    </citation>
    <scope>NUCLEOTIDE SEQUENCE [LARGE SCALE GENOMIC DNA]</scope>
    <source>
        <strain evidence="2 3">K1PN6</strain>
    </source>
</reference>
<dbReference type="InterPro" id="IPR036689">
    <property type="entry name" value="ESAT-6-like_sf"/>
</dbReference>
<accession>A0A5N8WND7</accession>